<proteinExistence type="predicted"/>
<dbReference type="EMBL" id="CP013970">
    <property type="protein sequence ID" value="AXF74865.1"/>
    <property type="molecule type" value="Genomic_DNA"/>
</dbReference>
<evidence type="ECO:0000313" key="4">
    <source>
        <dbReference type="EMBL" id="KKF35715.1"/>
    </source>
</evidence>
<dbReference type="Proteomes" id="UP000033924">
    <property type="component" value="Unassembled WGS sequence"/>
</dbReference>
<reference evidence="5 6" key="1">
    <citation type="submission" date="2015-01" db="EMBL/GenBank/DDBJ databases">
        <title>Erwinia tracheiphila.</title>
        <authorList>
            <person name="Shapiro L.R."/>
        </authorList>
    </citation>
    <scope>NUCLEOTIDE SEQUENCE [LARGE SCALE GENOMIC DNA]</scope>
    <source>
        <strain evidence="5 6">BuffGH</strain>
    </source>
</reference>
<dbReference type="STRING" id="65700.SY86_10220"/>
<evidence type="ECO:0000313" key="5">
    <source>
        <dbReference type="EMBL" id="KKF36637.1"/>
    </source>
</evidence>
<evidence type="ECO:0000313" key="7">
    <source>
        <dbReference type="Proteomes" id="UP000264980"/>
    </source>
</evidence>
<dbReference type="RefSeq" id="WP_016191773.1">
    <property type="nucleotide sequence ID" value="NZ_CP013970.1"/>
</dbReference>
<organism evidence="5 6">
    <name type="scientific">Erwinia tracheiphila</name>
    <dbReference type="NCBI Taxonomy" id="65700"/>
    <lineage>
        <taxon>Bacteria</taxon>
        <taxon>Pseudomonadati</taxon>
        <taxon>Pseudomonadota</taxon>
        <taxon>Gammaproteobacteria</taxon>
        <taxon>Enterobacterales</taxon>
        <taxon>Erwiniaceae</taxon>
        <taxon>Erwinia</taxon>
    </lineage>
</organism>
<dbReference type="Pfam" id="PF10948">
    <property type="entry name" value="DUF2635"/>
    <property type="match status" value="1"/>
</dbReference>
<dbReference type="EMBL" id="CP013970">
    <property type="protein sequence ID" value="AXF78661.1"/>
    <property type="molecule type" value="Genomic_DNA"/>
</dbReference>
<reference evidence="1 7" key="2">
    <citation type="submission" date="2016-01" db="EMBL/GenBank/DDBJ databases">
        <authorList>
            <person name="Oliw E.H."/>
        </authorList>
    </citation>
    <scope>NUCLEOTIDE SEQUENCE [LARGE SCALE GENOMIC DNA]</scope>
    <source>
        <strain evidence="1 7">MDcuke</strain>
    </source>
</reference>
<gene>
    <name evidence="1" type="ORF">AV903_00065</name>
    <name evidence="2" type="ORF">AV903_13605</name>
    <name evidence="3" type="ORF">AV903_25970</name>
    <name evidence="4" type="ORF">SY86_10220</name>
    <name evidence="5" type="ORF">SY86_16240</name>
</gene>
<dbReference type="EMBL" id="CP013970">
    <property type="protein sequence ID" value="AXF76847.1"/>
    <property type="molecule type" value="Genomic_DNA"/>
</dbReference>
<evidence type="ECO:0000313" key="3">
    <source>
        <dbReference type="EMBL" id="AXF78661.1"/>
    </source>
</evidence>
<dbReference type="EMBL" id="JXNU01000003">
    <property type="protein sequence ID" value="KKF36637.1"/>
    <property type="molecule type" value="Genomic_DNA"/>
</dbReference>
<sequence length="59" mass="6434">MTELYIKPVPGLTVRDPDTYEPLAVNGEKKPCTGFWLRRLKDGDVVAVTAGTSKKGADK</sequence>
<dbReference type="EMBL" id="JXNU01000003">
    <property type="protein sequence ID" value="KKF35715.1"/>
    <property type="molecule type" value="Genomic_DNA"/>
</dbReference>
<evidence type="ECO:0000313" key="2">
    <source>
        <dbReference type="EMBL" id="AXF76847.1"/>
    </source>
</evidence>
<name>A0A0M2KH21_9GAMM</name>
<dbReference type="AlphaFoldDB" id="A0A0M2KH21"/>
<evidence type="ECO:0000313" key="6">
    <source>
        <dbReference type="Proteomes" id="UP000033924"/>
    </source>
</evidence>
<evidence type="ECO:0000313" key="1">
    <source>
        <dbReference type="EMBL" id="AXF74865.1"/>
    </source>
</evidence>
<keyword evidence="6" id="KW-1185">Reference proteome</keyword>
<dbReference type="PATRIC" id="fig|65700.7.peg.2583"/>
<dbReference type="InterPro" id="IPR024400">
    <property type="entry name" value="DUF2635"/>
</dbReference>
<accession>A0A0M2KH21</accession>
<protein>
    <submittedName>
        <fullName evidence="1">DUF2635 domain-containing protein</fullName>
    </submittedName>
</protein>
<dbReference type="Proteomes" id="UP000264980">
    <property type="component" value="Chromosome"/>
</dbReference>